<evidence type="ECO:0000313" key="1">
    <source>
        <dbReference type="EMBL" id="MBW84550.1"/>
    </source>
</evidence>
<name>A0A2P2ITM2_RHIMU</name>
<organism evidence="1">
    <name type="scientific">Rhizophora mucronata</name>
    <name type="common">Asiatic mangrove</name>
    <dbReference type="NCBI Taxonomy" id="61149"/>
    <lineage>
        <taxon>Eukaryota</taxon>
        <taxon>Viridiplantae</taxon>
        <taxon>Streptophyta</taxon>
        <taxon>Embryophyta</taxon>
        <taxon>Tracheophyta</taxon>
        <taxon>Spermatophyta</taxon>
        <taxon>Magnoliopsida</taxon>
        <taxon>eudicotyledons</taxon>
        <taxon>Gunneridae</taxon>
        <taxon>Pentapetalae</taxon>
        <taxon>rosids</taxon>
        <taxon>fabids</taxon>
        <taxon>Malpighiales</taxon>
        <taxon>Rhizophoraceae</taxon>
        <taxon>Rhizophora</taxon>
    </lineage>
</organism>
<reference evidence="1" key="1">
    <citation type="submission" date="2018-02" db="EMBL/GenBank/DDBJ databases">
        <title>Rhizophora mucronata_Transcriptome.</title>
        <authorList>
            <person name="Meera S.P."/>
            <person name="Sreeshan A."/>
            <person name="Augustine A."/>
        </authorList>
    </citation>
    <scope>NUCLEOTIDE SEQUENCE</scope>
    <source>
        <tissue evidence="1">Leaf</tissue>
    </source>
</reference>
<dbReference type="EMBL" id="GGEC01004067">
    <property type="protein sequence ID" value="MBW84550.1"/>
    <property type="molecule type" value="Transcribed_RNA"/>
</dbReference>
<protein>
    <submittedName>
        <fullName evidence="1">Uncharacterized protein</fullName>
    </submittedName>
</protein>
<sequence>MTTEHLDHRQCFCHSGTQRARTGPWAVSFS</sequence>
<accession>A0A2P2ITM2</accession>
<proteinExistence type="predicted"/>
<dbReference type="AlphaFoldDB" id="A0A2P2ITM2"/>